<proteinExistence type="inferred from homology"/>
<dbReference type="Gene3D" id="3.20.20.70">
    <property type="entry name" value="Aldolase class I"/>
    <property type="match status" value="1"/>
</dbReference>
<name>A0ABU5T105_9MICC</name>
<gene>
    <name evidence="10" type="ORF">SPF06_01180</name>
</gene>
<evidence type="ECO:0000256" key="4">
    <source>
        <dbReference type="ARBA" id="ARBA00022630"/>
    </source>
</evidence>
<organism evidence="10 11">
    <name type="scientific">Sinomonas terricola</name>
    <dbReference type="NCBI Taxonomy" id="3110330"/>
    <lineage>
        <taxon>Bacteria</taxon>
        <taxon>Bacillati</taxon>
        <taxon>Actinomycetota</taxon>
        <taxon>Actinomycetes</taxon>
        <taxon>Micrococcales</taxon>
        <taxon>Micrococcaceae</taxon>
        <taxon>Sinomonas</taxon>
    </lineage>
</organism>
<reference evidence="10 11" key="1">
    <citation type="submission" date="2023-12" db="EMBL/GenBank/DDBJ databases">
        <title>Sinomonas terricola sp. nov, isolated from litchi orchard soil in Guangdong, PR China.</title>
        <authorList>
            <person name="Jiaxin W."/>
            <person name="Yang Z."/>
            <person name="Honghui Z."/>
        </authorList>
    </citation>
    <scope>NUCLEOTIDE SEQUENCE [LARGE SCALE GENOMIC DNA]</scope>
    <source>
        <strain evidence="10 11">JGH33</strain>
    </source>
</reference>
<dbReference type="InterPro" id="IPR013785">
    <property type="entry name" value="Aldolase_TIM"/>
</dbReference>
<dbReference type="Pfam" id="PF03060">
    <property type="entry name" value="NMO"/>
    <property type="match status" value="1"/>
</dbReference>
<evidence type="ECO:0000256" key="6">
    <source>
        <dbReference type="ARBA" id="ARBA00023002"/>
    </source>
</evidence>
<evidence type="ECO:0000256" key="7">
    <source>
        <dbReference type="ARBA" id="ARBA00023033"/>
    </source>
</evidence>
<keyword evidence="11" id="KW-1185">Reference proteome</keyword>
<dbReference type="SUPFAM" id="SSF51412">
    <property type="entry name" value="Inosine monophosphate dehydrogenase (IMPDH)"/>
    <property type="match status" value="1"/>
</dbReference>
<comment type="similarity">
    <text evidence="2">Belongs to the nitronate monooxygenase family. NMO class I subfamily.</text>
</comment>
<evidence type="ECO:0000256" key="9">
    <source>
        <dbReference type="ARBA" id="ARBA00049401"/>
    </source>
</evidence>
<evidence type="ECO:0000313" key="11">
    <source>
        <dbReference type="Proteomes" id="UP001304769"/>
    </source>
</evidence>
<evidence type="ECO:0000313" key="10">
    <source>
        <dbReference type="EMBL" id="MEA5453324.1"/>
    </source>
</evidence>
<protein>
    <recommendedName>
        <fullName evidence="8">Propionate 3-nitronate monooxygenase</fullName>
    </recommendedName>
</protein>
<dbReference type="PANTHER" id="PTHR42747">
    <property type="entry name" value="NITRONATE MONOOXYGENASE-RELATED"/>
    <property type="match status" value="1"/>
</dbReference>
<sequence length="341" mass="35180">MDRMLPSGLFGNGVVAAPMAGGPSNPPLAEAAGRAGGVGFLAAGYKSAERLAGELEALFATGLGFGVNLFVPRDEGLDRGAVLAYRERLRPVARRLGVELPEPRWEDDDAYPAKLDILLERVPPIVSFTFALPPARDVARLRAAGAFTIQTVTTADEARAAEDLGVDAVVVQHPSAGGHSGAFLADPLLAAFSGTLPELVAEVRGAVGLPLLAAGGIGTPTDADAARHAGASAVQLGTAFLRTPEAGTNAVHRRALTDAAFDRTAQTRAFSGKVARGLENGFMRDFADGPAGYPVIHYLTAPLRAAAVAAGDPHGTNLWAGTGWKSARDEPARDVVAHFAG</sequence>
<evidence type="ECO:0000256" key="8">
    <source>
        <dbReference type="ARBA" id="ARBA00031155"/>
    </source>
</evidence>
<dbReference type="PANTHER" id="PTHR42747:SF3">
    <property type="entry name" value="NITRONATE MONOOXYGENASE-RELATED"/>
    <property type="match status" value="1"/>
</dbReference>
<comment type="catalytic activity">
    <reaction evidence="9">
        <text>3 propionate 3-nitronate + 3 O2 + H2O = 3 3-oxopropanoate + 2 nitrate + nitrite + H2O2 + 3 H(+)</text>
        <dbReference type="Rhea" id="RHEA:57332"/>
        <dbReference type="ChEBI" id="CHEBI:15377"/>
        <dbReference type="ChEBI" id="CHEBI:15378"/>
        <dbReference type="ChEBI" id="CHEBI:15379"/>
        <dbReference type="ChEBI" id="CHEBI:16240"/>
        <dbReference type="ChEBI" id="CHEBI:16301"/>
        <dbReference type="ChEBI" id="CHEBI:17632"/>
        <dbReference type="ChEBI" id="CHEBI:33190"/>
        <dbReference type="ChEBI" id="CHEBI:136067"/>
    </reaction>
</comment>
<accession>A0ABU5T105</accession>
<dbReference type="CDD" id="cd04730">
    <property type="entry name" value="NPD_like"/>
    <property type="match status" value="1"/>
</dbReference>
<dbReference type="Proteomes" id="UP001304769">
    <property type="component" value="Unassembled WGS sequence"/>
</dbReference>
<keyword evidence="5" id="KW-0288">FMN</keyword>
<dbReference type="RefSeq" id="WP_323277095.1">
    <property type="nucleotide sequence ID" value="NZ_JAYGGQ010000001.1"/>
</dbReference>
<comment type="cofactor">
    <cofactor evidence="1">
        <name>FMN</name>
        <dbReference type="ChEBI" id="CHEBI:58210"/>
    </cofactor>
</comment>
<keyword evidence="3" id="KW-0216">Detoxification</keyword>
<dbReference type="EMBL" id="JAYGGQ010000001">
    <property type="protein sequence ID" value="MEA5453324.1"/>
    <property type="molecule type" value="Genomic_DNA"/>
</dbReference>
<evidence type="ECO:0000256" key="3">
    <source>
        <dbReference type="ARBA" id="ARBA00022575"/>
    </source>
</evidence>
<evidence type="ECO:0000256" key="5">
    <source>
        <dbReference type="ARBA" id="ARBA00022643"/>
    </source>
</evidence>
<keyword evidence="7 10" id="KW-0503">Monooxygenase</keyword>
<keyword evidence="6" id="KW-0560">Oxidoreductase</keyword>
<evidence type="ECO:0000256" key="2">
    <source>
        <dbReference type="ARBA" id="ARBA00009881"/>
    </source>
</evidence>
<dbReference type="GO" id="GO:0004497">
    <property type="term" value="F:monooxygenase activity"/>
    <property type="evidence" value="ECO:0007669"/>
    <property type="project" value="UniProtKB-KW"/>
</dbReference>
<dbReference type="InterPro" id="IPR004136">
    <property type="entry name" value="NMO"/>
</dbReference>
<keyword evidence="4" id="KW-0285">Flavoprotein</keyword>
<comment type="caution">
    <text evidence="10">The sequence shown here is derived from an EMBL/GenBank/DDBJ whole genome shotgun (WGS) entry which is preliminary data.</text>
</comment>
<evidence type="ECO:0000256" key="1">
    <source>
        <dbReference type="ARBA" id="ARBA00001917"/>
    </source>
</evidence>